<keyword evidence="2" id="KW-1185">Reference proteome</keyword>
<evidence type="ECO:0008006" key="3">
    <source>
        <dbReference type="Google" id="ProtNLM"/>
    </source>
</evidence>
<evidence type="ECO:0000313" key="1">
    <source>
        <dbReference type="EMBL" id="ANU58808.1"/>
    </source>
</evidence>
<evidence type="ECO:0000313" key="2">
    <source>
        <dbReference type="Proteomes" id="UP000092631"/>
    </source>
</evidence>
<gene>
    <name evidence="1" type="ORF">A4V03_15575</name>
</gene>
<dbReference type="KEGG" id="bcae:A4V03_15575"/>
<reference evidence="2" key="1">
    <citation type="submission" date="2016-04" db="EMBL/GenBank/DDBJ databases">
        <title>Complete Genome Sequences of Twelve Strains of a Stable Defined Moderately Diverse Mouse Microbiota 2 (sDMDMm2).</title>
        <authorList>
            <person name="Uchimura Y."/>
            <person name="Wyss M."/>
            <person name="Brugiroux S."/>
            <person name="Limenitakis J.P."/>
            <person name="Stecher B."/>
            <person name="McCoy K.D."/>
            <person name="Macpherson A.J."/>
        </authorList>
    </citation>
    <scope>NUCLEOTIDE SEQUENCE [LARGE SCALE GENOMIC DNA]</scope>
    <source>
        <strain evidence="2">I48</strain>
    </source>
</reference>
<dbReference type="RefSeq" id="WP_065539596.1">
    <property type="nucleotide sequence ID" value="NZ_CAPDLJ010000014.1"/>
</dbReference>
<dbReference type="GeneID" id="82188562"/>
<dbReference type="PANTHER" id="PTHR35810">
    <property type="entry name" value="CYTOPLASMIC PROTEIN-RELATED"/>
    <property type="match status" value="1"/>
</dbReference>
<proteinExistence type="predicted"/>
<dbReference type="Proteomes" id="UP000092631">
    <property type="component" value="Chromosome"/>
</dbReference>
<dbReference type="PANTHER" id="PTHR35810:SF1">
    <property type="entry name" value="CYTOPLASMIC PROTEIN"/>
    <property type="match status" value="1"/>
</dbReference>
<accession>A0A1C7H1M6</accession>
<sequence>MKQERNIITMGEYGRIHFPSTTNNDIWMNTNELIELFGIKYSILRGNIKAIYKSGILDECEVQRCIKLSNGISIDVYALLMIVALSFRLNTLGAYKVRECVMNKLATKPRNGVLFLNVHTHECMNENKYGHN</sequence>
<protein>
    <recommendedName>
        <fullName evidence="3">Bro-N domain-containing protein</fullName>
    </recommendedName>
</protein>
<name>A0A1C7H1M6_9BACE</name>
<dbReference type="OrthoDB" id="1038856at2"/>
<dbReference type="EMBL" id="CP015401">
    <property type="protein sequence ID" value="ANU58808.1"/>
    <property type="molecule type" value="Genomic_DNA"/>
</dbReference>
<dbReference type="AlphaFoldDB" id="A0A1C7H1M6"/>
<organism evidence="1 2">
    <name type="scientific">Bacteroides caecimuris</name>
    <dbReference type="NCBI Taxonomy" id="1796613"/>
    <lineage>
        <taxon>Bacteria</taxon>
        <taxon>Pseudomonadati</taxon>
        <taxon>Bacteroidota</taxon>
        <taxon>Bacteroidia</taxon>
        <taxon>Bacteroidales</taxon>
        <taxon>Bacteroidaceae</taxon>
        <taxon>Bacteroides</taxon>
    </lineage>
</organism>